<dbReference type="Proteomes" id="UP000258927">
    <property type="component" value="Plasmid pHL2708X3"/>
</dbReference>
<proteinExistence type="predicted"/>
<name>A0A2R4MJ76_9HYPH</name>
<sequence length="82" mass="9415">MFDQTSADETGDKGSADPDLQFYYETLIEADYNNCHSDDTFESLKDRARFSKEARSLLRDWMKVAAQRAQASDIATKKQKQD</sequence>
<evidence type="ECO:0000313" key="2">
    <source>
        <dbReference type="Proteomes" id="UP000258927"/>
    </source>
</evidence>
<geneLocation type="plasmid" evidence="2">
    <name>phl2708x3</name>
</geneLocation>
<gene>
    <name evidence="1" type="ORF">MXMO3_03532</name>
</gene>
<dbReference type="KEGG" id="mmyr:MXMO3_03532"/>
<dbReference type="AlphaFoldDB" id="A0A2R4MJ76"/>
<keyword evidence="2" id="KW-1185">Reference proteome</keyword>
<keyword evidence="1" id="KW-0614">Plasmid</keyword>
<dbReference type="EMBL" id="CP021331">
    <property type="protein sequence ID" value="AVX06035.1"/>
    <property type="molecule type" value="Genomic_DNA"/>
</dbReference>
<organism evidence="1 2">
    <name type="scientific">Maritalea myrionectae</name>
    <dbReference type="NCBI Taxonomy" id="454601"/>
    <lineage>
        <taxon>Bacteria</taxon>
        <taxon>Pseudomonadati</taxon>
        <taxon>Pseudomonadota</taxon>
        <taxon>Alphaproteobacteria</taxon>
        <taxon>Hyphomicrobiales</taxon>
        <taxon>Devosiaceae</taxon>
        <taxon>Maritalea</taxon>
    </lineage>
</organism>
<reference evidence="1 2" key="1">
    <citation type="submission" date="2017-05" db="EMBL/GenBank/DDBJ databases">
        <title>Genome Analysis of Maritalea myrionectae HL2708#5.</title>
        <authorList>
            <consortium name="Cotde Inc.-PKNU"/>
            <person name="Jang D."/>
            <person name="Oh H.-M."/>
        </authorList>
    </citation>
    <scope>NUCLEOTIDE SEQUENCE [LARGE SCALE GENOMIC DNA]</scope>
    <source>
        <strain evidence="1 2">HL2708#5</strain>
        <plasmid evidence="2">phl2708x3</plasmid>
    </source>
</reference>
<protein>
    <submittedName>
        <fullName evidence="1">Uncharacterized protein</fullName>
    </submittedName>
</protein>
<dbReference type="RefSeq" id="WP_117396984.1">
    <property type="nucleotide sequence ID" value="NZ_CP021331.1"/>
</dbReference>
<evidence type="ECO:0000313" key="1">
    <source>
        <dbReference type="EMBL" id="AVX06035.1"/>
    </source>
</evidence>
<accession>A0A2R4MJ76</accession>